<evidence type="ECO:0000256" key="3">
    <source>
        <dbReference type="ARBA" id="ARBA00023136"/>
    </source>
</evidence>
<evidence type="ECO:0000256" key="4">
    <source>
        <dbReference type="SAM" id="Phobius"/>
    </source>
</evidence>
<evidence type="ECO:0000313" key="6">
    <source>
        <dbReference type="Proteomes" id="UP000324853"/>
    </source>
</evidence>
<keyword evidence="6" id="KW-1185">Reference proteome</keyword>
<dbReference type="PANTHER" id="PTHR23534">
    <property type="entry name" value="MFS PERMEASE"/>
    <property type="match status" value="1"/>
</dbReference>
<feature type="transmembrane region" description="Helical" evidence="4">
    <location>
        <begin position="377"/>
        <end position="396"/>
    </location>
</feature>
<comment type="caution">
    <text evidence="5">The sequence shown here is derived from an EMBL/GenBank/DDBJ whole genome shotgun (WGS) entry which is preliminary data.</text>
</comment>
<protein>
    <submittedName>
        <fullName evidence="5">MFS transporter</fullName>
    </submittedName>
</protein>
<evidence type="ECO:0000313" key="5">
    <source>
        <dbReference type="EMBL" id="TYL85296.1"/>
    </source>
</evidence>
<feature type="transmembrane region" description="Helical" evidence="4">
    <location>
        <begin position="178"/>
        <end position="199"/>
    </location>
</feature>
<dbReference type="AlphaFoldDB" id="A0A5S4WXB7"/>
<evidence type="ECO:0000256" key="2">
    <source>
        <dbReference type="ARBA" id="ARBA00022989"/>
    </source>
</evidence>
<dbReference type="SUPFAM" id="SSF103473">
    <property type="entry name" value="MFS general substrate transporter"/>
    <property type="match status" value="1"/>
</dbReference>
<dbReference type="Gene3D" id="1.20.1250.20">
    <property type="entry name" value="MFS general substrate transporter like domains"/>
    <property type="match status" value="1"/>
</dbReference>
<feature type="transmembrane region" description="Helical" evidence="4">
    <location>
        <begin position="86"/>
        <end position="105"/>
    </location>
</feature>
<feature type="transmembrane region" description="Helical" evidence="4">
    <location>
        <begin position="147"/>
        <end position="166"/>
    </location>
</feature>
<evidence type="ECO:0000256" key="1">
    <source>
        <dbReference type="ARBA" id="ARBA00022692"/>
    </source>
</evidence>
<dbReference type="EMBL" id="VSSR01000019">
    <property type="protein sequence ID" value="TYL85296.1"/>
    <property type="molecule type" value="Genomic_DNA"/>
</dbReference>
<name>A0A5S4WXB7_9BRAD</name>
<feature type="transmembrane region" description="Helical" evidence="4">
    <location>
        <begin position="61"/>
        <end position="79"/>
    </location>
</feature>
<dbReference type="Pfam" id="PF07690">
    <property type="entry name" value="MFS_1"/>
    <property type="match status" value="2"/>
</dbReference>
<proteinExistence type="predicted"/>
<feature type="transmembrane region" description="Helical" evidence="4">
    <location>
        <begin position="314"/>
        <end position="337"/>
    </location>
</feature>
<keyword evidence="1 4" id="KW-0812">Transmembrane</keyword>
<feature type="transmembrane region" description="Helical" evidence="4">
    <location>
        <begin position="111"/>
        <end position="135"/>
    </location>
</feature>
<accession>A0A5S4WXB7</accession>
<organism evidence="5 6">
    <name type="scientific">Bradyrhizobium cytisi</name>
    <dbReference type="NCBI Taxonomy" id="515489"/>
    <lineage>
        <taxon>Bacteria</taxon>
        <taxon>Pseudomonadati</taxon>
        <taxon>Pseudomonadota</taxon>
        <taxon>Alphaproteobacteria</taxon>
        <taxon>Hyphomicrobiales</taxon>
        <taxon>Nitrobacteraceae</taxon>
        <taxon>Bradyrhizobium</taxon>
    </lineage>
</organism>
<sequence length="417" mass="43565">MPMLDVTSANEIADDVRVRGNVVRLAAAQALTGANSAVIFATGSIVGATLAPDMSLATVPLSMYVVGLAAGTLPTGAISRRFGRRWAFVIGTGLGALTGVIGSFAILHASFALFCLATFLGGLYGSVAQSYRFAAADGASAAYRPKAVSWVMAGGVFAGVLGPQLVQWTMDIWSPYLFAFSFLVQAAVALVAMGIVAGVDMPKPAPADLHGGRPLLTIVTQPRFIAAALCGVISYPMMNLVMTSAPLAMKMCGLSLSDSNFGIQWHIVAMYGPSFFTGALIARFGAPRIVAAGLLLEASAAGIGLSGVTAMHFWATLIVLGIGWSFSFIGASALVLETHRPQERNKVQAFNDFLVFGMMAVGSFSSGQLLANYGWSAVNMVVFPPVVLGLVALSLASWARRRRARLEVAMGQFPDAI</sequence>
<feature type="transmembrane region" description="Helical" evidence="4">
    <location>
        <begin position="263"/>
        <end position="282"/>
    </location>
</feature>
<gene>
    <name evidence="5" type="ORF">FXB38_11840</name>
</gene>
<keyword evidence="3 4" id="KW-0472">Membrane</keyword>
<dbReference type="OrthoDB" id="8558006at2"/>
<feature type="transmembrane region" description="Helical" evidence="4">
    <location>
        <begin position="224"/>
        <end position="243"/>
    </location>
</feature>
<feature type="transmembrane region" description="Helical" evidence="4">
    <location>
        <begin position="289"/>
        <end position="308"/>
    </location>
</feature>
<reference evidence="5 6" key="1">
    <citation type="submission" date="2019-08" db="EMBL/GenBank/DDBJ databases">
        <title>Bradyrhizobium hipponensis sp. nov., a rhizobium isolated from a Lupinus angustifolius root nodule in Tunisia.</title>
        <authorList>
            <person name="Off K."/>
            <person name="Rejili M."/>
            <person name="Mars M."/>
            <person name="Brachmann A."/>
            <person name="Marin M."/>
        </authorList>
    </citation>
    <scope>NUCLEOTIDE SEQUENCE [LARGE SCALE GENOMIC DNA]</scope>
    <source>
        <strain evidence="5 6">CTAW11</strain>
    </source>
</reference>
<feature type="transmembrane region" description="Helical" evidence="4">
    <location>
        <begin position="349"/>
        <end position="371"/>
    </location>
</feature>
<dbReference type="InterPro" id="IPR011701">
    <property type="entry name" value="MFS"/>
</dbReference>
<keyword evidence="2 4" id="KW-1133">Transmembrane helix</keyword>
<dbReference type="GO" id="GO:0022857">
    <property type="term" value="F:transmembrane transporter activity"/>
    <property type="evidence" value="ECO:0007669"/>
    <property type="project" value="InterPro"/>
</dbReference>
<dbReference type="InterPro" id="IPR036259">
    <property type="entry name" value="MFS_trans_sf"/>
</dbReference>
<dbReference type="PANTHER" id="PTHR23534:SF1">
    <property type="entry name" value="MAJOR FACILITATOR SUPERFAMILY PROTEIN"/>
    <property type="match status" value="1"/>
</dbReference>
<dbReference type="Proteomes" id="UP000324853">
    <property type="component" value="Unassembled WGS sequence"/>
</dbReference>